<reference evidence="3 6" key="2">
    <citation type="submission" date="2021-01" db="EMBL/GenBank/DDBJ databases">
        <title>FDA dAtabase for Regulatory Grade micrObial Sequences (FDA-ARGOS): Supporting development and validation of Infectious Disease Dx tests.</title>
        <authorList>
            <person name="Sproer C."/>
            <person name="Gronow S."/>
            <person name="Severitt S."/>
            <person name="Schroder I."/>
            <person name="Tallon L."/>
            <person name="Sadzewicz L."/>
            <person name="Zhao X."/>
            <person name="Boylan J."/>
            <person name="Ott S."/>
            <person name="Bowen H."/>
            <person name="Vavikolanu K."/>
            <person name="Mehta A."/>
            <person name="Aluvathingal J."/>
            <person name="Nadendla S."/>
            <person name="Lowell S."/>
            <person name="Myers T."/>
            <person name="Yan Y."/>
            <person name="Sichtig H."/>
        </authorList>
    </citation>
    <scope>NUCLEOTIDE SEQUENCE [LARGE SCALE GENOMIC DNA]</scope>
    <source>
        <strain evidence="3 6">FDAARGOS_1131</strain>
    </source>
</reference>
<dbReference type="AlphaFoldDB" id="A0A378RUE9"/>
<dbReference type="Gene3D" id="3.30.70.1070">
    <property type="entry name" value="Sporulation related repeat"/>
    <property type="match status" value="1"/>
</dbReference>
<keyword evidence="1" id="KW-0732">Signal</keyword>
<dbReference type="GeneID" id="93526259"/>
<dbReference type="SUPFAM" id="SSF110997">
    <property type="entry name" value="Sporulation related repeat"/>
    <property type="match status" value="1"/>
</dbReference>
<dbReference type="EMBL" id="UGQL01000002">
    <property type="protein sequence ID" value="STZ69806.1"/>
    <property type="molecule type" value="Genomic_DNA"/>
</dbReference>
<evidence type="ECO:0000313" key="5">
    <source>
        <dbReference type="Proteomes" id="UP000255024"/>
    </source>
</evidence>
<dbReference type="InterPro" id="IPR007730">
    <property type="entry name" value="SPOR-like_dom"/>
</dbReference>
<dbReference type="Proteomes" id="UP000596202">
    <property type="component" value="Chromosome"/>
</dbReference>
<dbReference type="Proteomes" id="UP000255024">
    <property type="component" value="Unassembled WGS sequence"/>
</dbReference>
<dbReference type="Pfam" id="PF05036">
    <property type="entry name" value="SPOR"/>
    <property type="match status" value="1"/>
</dbReference>
<evidence type="ECO:0000256" key="1">
    <source>
        <dbReference type="SAM" id="SignalP"/>
    </source>
</evidence>
<protein>
    <submittedName>
        <fullName evidence="3">SPOR domain-containing protein</fullName>
    </submittedName>
    <submittedName>
        <fullName evidence="4">Sporulation related domain</fullName>
    </submittedName>
</protein>
<evidence type="ECO:0000313" key="3">
    <source>
        <dbReference type="EMBL" id="QQU00433.1"/>
    </source>
</evidence>
<evidence type="ECO:0000313" key="6">
    <source>
        <dbReference type="Proteomes" id="UP000596202"/>
    </source>
</evidence>
<feature type="chain" id="PRO_5040068458" evidence="1">
    <location>
        <begin position="23"/>
        <end position="126"/>
    </location>
</feature>
<dbReference type="GO" id="GO:0042834">
    <property type="term" value="F:peptidoglycan binding"/>
    <property type="evidence" value="ECO:0007669"/>
    <property type="project" value="InterPro"/>
</dbReference>
<dbReference type="EMBL" id="CP068108">
    <property type="protein sequence ID" value="QQU00433.1"/>
    <property type="molecule type" value="Genomic_DNA"/>
</dbReference>
<feature type="domain" description="SPOR" evidence="2">
    <location>
        <begin position="54"/>
        <end position="116"/>
    </location>
</feature>
<organism evidence="4 5">
    <name type="scientific">Myroides odoratus</name>
    <name type="common">Flavobacterium odoratum</name>
    <dbReference type="NCBI Taxonomy" id="256"/>
    <lineage>
        <taxon>Bacteria</taxon>
        <taxon>Pseudomonadati</taxon>
        <taxon>Bacteroidota</taxon>
        <taxon>Flavobacteriia</taxon>
        <taxon>Flavobacteriales</taxon>
        <taxon>Flavobacteriaceae</taxon>
        <taxon>Myroides</taxon>
    </lineage>
</organism>
<proteinExistence type="predicted"/>
<accession>A0A378RUE9</accession>
<evidence type="ECO:0000313" key="4">
    <source>
        <dbReference type="EMBL" id="STZ69806.1"/>
    </source>
</evidence>
<gene>
    <name evidence="3" type="ORF">I6I88_01270</name>
    <name evidence="4" type="ORF">NCTC11179_03323</name>
</gene>
<name>A0A378RUE9_MYROD</name>
<feature type="signal peptide" evidence="1">
    <location>
        <begin position="1"/>
        <end position="22"/>
    </location>
</feature>
<reference evidence="4 5" key="1">
    <citation type="submission" date="2018-06" db="EMBL/GenBank/DDBJ databases">
        <authorList>
            <consortium name="Pathogen Informatics"/>
            <person name="Doyle S."/>
        </authorList>
    </citation>
    <scope>NUCLEOTIDE SEQUENCE [LARGE SCALE GENOMIC DNA]</scope>
    <source>
        <strain evidence="4 5">NCTC11179</strain>
    </source>
</reference>
<evidence type="ECO:0000259" key="2">
    <source>
        <dbReference type="Pfam" id="PF05036"/>
    </source>
</evidence>
<dbReference type="InterPro" id="IPR036680">
    <property type="entry name" value="SPOR-like_sf"/>
</dbReference>
<sequence>MRILRIFPVLFCLFFTHLISYAQERNNAIQEPLAIKKLVEAKRSTTTSGLNTDKYNIQVFYGKNNEAKAALSRVKRLYPDLEATLVYSNPSYKVLAGNFKTRLEAERYLQTIKKDFDNSLLLRPGK</sequence>
<dbReference type="OrthoDB" id="2473397at2"/>
<keyword evidence="5" id="KW-1185">Reference proteome</keyword>
<dbReference type="RefSeq" id="WP_002989848.1">
    <property type="nucleotide sequence ID" value="NZ_CP068107.1"/>
</dbReference>